<evidence type="ECO:0000313" key="3">
    <source>
        <dbReference type="Proteomes" id="UP000184267"/>
    </source>
</evidence>
<reference evidence="2 3" key="1">
    <citation type="submission" date="2016-10" db="EMBL/GenBank/DDBJ databases">
        <title>Genome sequence of the basidiomycete white-rot fungus Trametes pubescens.</title>
        <authorList>
            <person name="Makela M.R."/>
            <person name="Granchi Z."/>
            <person name="Peng M."/>
            <person name="De Vries R.P."/>
            <person name="Grigoriev I."/>
            <person name="Riley R."/>
            <person name="Hilden K."/>
        </authorList>
    </citation>
    <scope>NUCLEOTIDE SEQUENCE [LARGE SCALE GENOMIC DNA]</scope>
    <source>
        <strain evidence="2 3">FBCC735</strain>
    </source>
</reference>
<dbReference type="EMBL" id="MNAD01001042">
    <property type="protein sequence ID" value="OJT08498.1"/>
    <property type="molecule type" value="Genomic_DNA"/>
</dbReference>
<organism evidence="2 3">
    <name type="scientific">Trametes pubescens</name>
    <name type="common">White-rot fungus</name>
    <dbReference type="NCBI Taxonomy" id="154538"/>
    <lineage>
        <taxon>Eukaryota</taxon>
        <taxon>Fungi</taxon>
        <taxon>Dikarya</taxon>
        <taxon>Basidiomycota</taxon>
        <taxon>Agaricomycotina</taxon>
        <taxon>Agaricomycetes</taxon>
        <taxon>Polyporales</taxon>
        <taxon>Polyporaceae</taxon>
        <taxon>Trametes</taxon>
    </lineage>
</organism>
<evidence type="ECO:0000256" key="1">
    <source>
        <dbReference type="SAM" id="MobiDB-lite"/>
    </source>
</evidence>
<feature type="region of interest" description="Disordered" evidence="1">
    <location>
        <begin position="125"/>
        <end position="151"/>
    </location>
</feature>
<dbReference type="Proteomes" id="UP000184267">
    <property type="component" value="Unassembled WGS sequence"/>
</dbReference>
<dbReference type="AlphaFoldDB" id="A0A1M2VLP4"/>
<accession>A0A1M2VLP4</accession>
<proteinExistence type="predicted"/>
<gene>
    <name evidence="2" type="ORF">TRAPUB_681</name>
</gene>
<comment type="caution">
    <text evidence="2">The sequence shown here is derived from an EMBL/GenBank/DDBJ whole genome shotgun (WGS) entry which is preliminary data.</text>
</comment>
<keyword evidence="3" id="KW-1185">Reference proteome</keyword>
<feature type="region of interest" description="Disordered" evidence="1">
    <location>
        <begin position="38"/>
        <end position="66"/>
    </location>
</feature>
<sequence length="233" mass="24945">MAAYAHEDEVERGLRRIVDLRHRVLLALQTSLERRWGGGGGGRAMAGQAEGMVGEEREPRQGGRARRGYSESATSAFALAVTLHAAHSGERTGHVALSLGRPEIEAPPPPDPDVPLPIPHGAHAARQRVPPDMARPGPATTRPGTKHVCCPQPRASEALTRARSPPILRSPGHPAIQPVLRAHPTAPGVRNERASTSIQAEQQPARERTCPPSAGAPPFPELAPMRCPLRRRA</sequence>
<feature type="region of interest" description="Disordered" evidence="1">
    <location>
        <begin position="164"/>
        <end position="233"/>
    </location>
</feature>
<protein>
    <submittedName>
        <fullName evidence="2">Uncharacterized protein</fullName>
    </submittedName>
</protein>
<evidence type="ECO:0000313" key="2">
    <source>
        <dbReference type="EMBL" id="OJT08498.1"/>
    </source>
</evidence>
<name>A0A1M2VLP4_TRAPU</name>